<reference evidence="1 2" key="1">
    <citation type="submission" date="2014-10" db="EMBL/GenBank/DDBJ databases">
        <title>Pedobacter Kyungheensis.</title>
        <authorList>
            <person name="Anderson B.M."/>
            <person name="Newman J.D."/>
        </authorList>
    </citation>
    <scope>NUCLEOTIDE SEQUENCE [LARGE SCALE GENOMIC DNA]</scope>
    <source>
        <strain evidence="1 2">KACC 16221</strain>
    </source>
</reference>
<evidence type="ECO:0000313" key="2">
    <source>
        <dbReference type="Proteomes" id="UP000031246"/>
    </source>
</evidence>
<proteinExistence type="predicted"/>
<gene>
    <name evidence="1" type="ORF">OC25_16720</name>
</gene>
<keyword evidence="2" id="KW-1185">Reference proteome</keyword>
<name>A0A0C1FWS7_9SPHI</name>
<dbReference type="OrthoDB" id="9910138at2"/>
<dbReference type="Proteomes" id="UP000031246">
    <property type="component" value="Unassembled WGS sequence"/>
</dbReference>
<organism evidence="1 2">
    <name type="scientific">Pedobacter kyungheensis</name>
    <dbReference type="NCBI Taxonomy" id="1069985"/>
    <lineage>
        <taxon>Bacteria</taxon>
        <taxon>Pseudomonadati</taxon>
        <taxon>Bacteroidota</taxon>
        <taxon>Sphingobacteriia</taxon>
        <taxon>Sphingobacteriales</taxon>
        <taxon>Sphingobacteriaceae</taxon>
        <taxon>Pedobacter</taxon>
    </lineage>
</organism>
<protein>
    <submittedName>
        <fullName evidence="1">Uncharacterized protein</fullName>
    </submittedName>
</protein>
<comment type="caution">
    <text evidence="1">The sequence shown here is derived from an EMBL/GenBank/DDBJ whole genome shotgun (WGS) entry which is preliminary data.</text>
</comment>
<dbReference type="EMBL" id="JSYN01000020">
    <property type="protein sequence ID" value="KIA92329.1"/>
    <property type="molecule type" value="Genomic_DNA"/>
</dbReference>
<accession>A0A0C1FWS7</accession>
<dbReference type="RefSeq" id="WP_039478366.1">
    <property type="nucleotide sequence ID" value="NZ_JSYN01000020.1"/>
</dbReference>
<dbReference type="AlphaFoldDB" id="A0A0C1FWS7"/>
<sequence length="159" mass="18637">MESMQGKKFFTKMVIGFVFFLMLNWSCEQEQKKIIHYSFNNVTVSRYDDKKKTYLYMGYCKSIESIRKHVSIIIDWEFDDFLLASMIFHKNGTVELISGGGGEFKKVGTQTLMFFKEYTPAQYTKIVEQFSTPEGNKNLCELSDNLDLERKKTKIIRAI</sequence>
<evidence type="ECO:0000313" key="1">
    <source>
        <dbReference type="EMBL" id="KIA92329.1"/>
    </source>
</evidence>